<protein>
    <recommendedName>
        <fullName evidence="9">Protein kinase domain-containing protein</fullName>
    </recommendedName>
</protein>
<keyword evidence="2" id="KW-0808">Transferase</keyword>
<evidence type="ECO:0000256" key="6">
    <source>
        <dbReference type="PROSITE-ProRule" id="PRU00023"/>
    </source>
</evidence>
<dbReference type="PROSITE" id="PS50011">
    <property type="entry name" value="PROTEIN_KINASE_DOM"/>
    <property type="match status" value="1"/>
</dbReference>
<dbReference type="SUPFAM" id="SSF56112">
    <property type="entry name" value="Protein kinase-like (PK-like)"/>
    <property type="match status" value="1"/>
</dbReference>
<dbReference type="FunFam" id="3.30.200.20:FF:000042">
    <property type="entry name" value="Aurora kinase A"/>
    <property type="match status" value="1"/>
</dbReference>
<dbReference type="InterPro" id="IPR017441">
    <property type="entry name" value="Protein_kinase_ATP_BS"/>
</dbReference>
<dbReference type="Gene3D" id="3.30.200.20">
    <property type="entry name" value="Phosphorylase Kinase, domain 1"/>
    <property type="match status" value="1"/>
</dbReference>
<dbReference type="InterPro" id="IPR000719">
    <property type="entry name" value="Prot_kinase_dom"/>
</dbReference>
<dbReference type="OrthoDB" id="291953at2759"/>
<dbReference type="SUPFAM" id="SSF48403">
    <property type="entry name" value="Ankyrin repeat"/>
    <property type="match status" value="1"/>
</dbReference>
<keyword evidence="4" id="KW-0418">Kinase</keyword>
<keyword evidence="11" id="KW-1185">Reference proteome</keyword>
<keyword evidence="5 7" id="KW-0067">ATP-binding</keyword>
<feature type="region of interest" description="Disordered" evidence="8">
    <location>
        <begin position="420"/>
        <end position="439"/>
    </location>
</feature>
<evidence type="ECO:0000256" key="5">
    <source>
        <dbReference type="ARBA" id="ARBA00022840"/>
    </source>
</evidence>
<dbReference type="Gene3D" id="1.10.510.10">
    <property type="entry name" value="Transferase(Phosphotransferase) domain 1"/>
    <property type="match status" value="1"/>
</dbReference>
<evidence type="ECO:0000256" key="3">
    <source>
        <dbReference type="ARBA" id="ARBA00022741"/>
    </source>
</evidence>
<feature type="region of interest" description="Disordered" evidence="8">
    <location>
        <begin position="66"/>
        <end position="146"/>
    </location>
</feature>
<keyword evidence="1" id="KW-0723">Serine/threonine-protein kinase</keyword>
<feature type="repeat" description="ANK" evidence="6">
    <location>
        <begin position="240"/>
        <end position="272"/>
    </location>
</feature>
<dbReference type="SMART" id="SM00248">
    <property type="entry name" value="ANK"/>
    <property type="match status" value="3"/>
</dbReference>
<keyword evidence="3 7" id="KW-0547">Nucleotide-binding</keyword>
<dbReference type="Pfam" id="PF12796">
    <property type="entry name" value="Ank_2"/>
    <property type="match status" value="1"/>
</dbReference>
<evidence type="ECO:0000313" key="10">
    <source>
        <dbReference type="EMBL" id="CAK60368.1"/>
    </source>
</evidence>
<dbReference type="PROSITE" id="PS50088">
    <property type="entry name" value="ANK_REPEAT"/>
    <property type="match status" value="2"/>
</dbReference>
<dbReference type="CDD" id="cd05123">
    <property type="entry name" value="STKc_AGC"/>
    <property type="match status" value="1"/>
</dbReference>
<dbReference type="KEGG" id="ptm:GSPATT00005117001"/>
<dbReference type="RefSeq" id="XP_001427766.1">
    <property type="nucleotide sequence ID" value="XM_001427729.1"/>
</dbReference>
<feature type="repeat" description="ANK" evidence="6">
    <location>
        <begin position="273"/>
        <end position="296"/>
    </location>
</feature>
<dbReference type="AlphaFoldDB" id="A0BPA1"/>
<dbReference type="FunFam" id="1.10.510.10:FF:000465">
    <property type="entry name" value="Non-specific serine/threonine protein kinase"/>
    <property type="match status" value="1"/>
</dbReference>
<accession>A0BPA1</accession>
<feature type="compositionally biased region" description="Polar residues" evidence="8">
    <location>
        <begin position="66"/>
        <end position="93"/>
    </location>
</feature>
<evidence type="ECO:0000256" key="2">
    <source>
        <dbReference type="ARBA" id="ARBA00022679"/>
    </source>
</evidence>
<feature type="binding site" evidence="7">
    <location>
        <position position="490"/>
    </location>
    <ligand>
        <name>ATP</name>
        <dbReference type="ChEBI" id="CHEBI:30616"/>
    </ligand>
</feature>
<feature type="compositionally biased region" description="Polar residues" evidence="8">
    <location>
        <begin position="111"/>
        <end position="123"/>
    </location>
</feature>
<feature type="compositionally biased region" description="Polar residues" evidence="8">
    <location>
        <begin position="130"/>
        <end position="145"/>
    </location>
</feature>
<sequence>MNGIVELQIQTLSQPLQLKKEIEHRINQFDDMQKKQQMNINSNSKPSLQEYLDKLKQIQDANNRRLSQAKSQSNASKIMTPKTVSQLKQQTKSSTDRSHSQHKLIPFFQNRKVSSSKRQTSQADEPKIPISSQGITKTVETTSPRTGELEDIKKQLNQWFIKESKNNNTGGCLQLLEPTLVHNILKLPPRQKINSELRASLSAKDMLDNTALHYAAKNGNAQLTSALIFKQIAIDGQNKDNMTPLILAAINGHEEVLMILMNAGSDINHQDSVGNTALHYACKSNHKAIVQLLLKRQSLQFKKNKEHKSAEQYAQNEEIQRLFQNYNEDIKKQCKSFKMNMVQIQNTQNDVILKMFQYKRGQMNQQQQQGIQSQTQQNFAQTPTQLNSYSCKNLNIVNKQSSSPNNRTQQEIKQERLNKINSTHSNKQQLTNTVSTNSDSIKNKEEEKIGPQQFQVIGLIGKGSFGEVYLVQKNNQLYAMKVLHKSRIMKHNLTRYALTERNVLSITSHPFIVKLRFAFQTQDKLFMILDYCPGGDLGEVLQKQKRLPESIVKNYLCEIVLALEDLHKRDIIFRDLKPDNIVLDAEGHALLTDFGLSKEGILEPNTGARSFCGSVAYLAPEMLKRSGHGKAVDWYLLGVVMYELLVGLPPYYANNREELFYNIENAQLKIPSYISNEAKNLLKALLQRNPAKRLGSGKGDSEEIKAHQYFQDVNWEVVYNRELAMPKPNRKIRINTKIDGNVFDMQSIVDESKAHLGGWTFVNNDDL</sequence>
<dbReference type="STRING" id="5888.A0BPA1"/>
<reference evidence="10 11" key="1">
    <citation type="journal article" date="2006" name="Nature">
        <title>Global trends of whole-genome duplications revealed by the ciliate Paramecium tetraurelia.</title>
        <authorList>
            <consortium name="Genoscope"/>
            <person name="Aury J.-M."/>
            <person name="Jaillon O."/>
            <person name="Duret L."/>
            <person name="Noel B."/>
            <person name="Jubin C."/>
            <person name="Porcel B.M."/>
            <person name="Segurens B."/>
            <person name="Daubin V."/>
            <person name="Anthouard V."/>
            <person name="Aiach N."/>
            <person name="Arnaiz O."/>
            <person name="Billaut A."/>
            <person name="Beisson J."/>
            <person name="Blanc I."/>
            <person name="Bouhouche K."/>
            <person name="Camara F."/>
            <person name="Duharcourt S."/>
            <person name="Guigo R."/>
            <person name="Gogendeau D."/>
            <person name="Katinka M."/>
            <person name="Keller A.-M."/>
            <person name="Kissmehl R."/>
            <person name="Klotz C."/>
            <person name="Koll F."/>
            <person name="Le Moue A."/>
            <person name="Lepere C."/>
            <person name="Malinsky S."/>
            <person name="Nowacki M."/>
            <person name="Nowak J.K."/>
            <person name="Plattner H."/>
            <person name="Poulain J."/>
            <person name="Ruiz F."/>
            <person name="Serrano V."/>
            <person name="Zagulski M."/>
            <person name="Dessen P."/>
            <person name="Betermier M."/>
            <person name="Weissenbach J."/>
            <person name="Scarpelli C."/>
            <person name="Schachter V."/>
            <person name="Sperling L."/>
            <person name="Meyer E."/>
            <person name="Cohen J."/>
            <person name="Wincker P."/>
        </authorList>
    </citation>
    <scope>NUCLEOTIDE SEQUENCE [LARGE SCALE GENOMIC DNA]</scope>
    <source>
        <strain evidence="10 11">Stock d4-2</strain>
    </source>
</reference>
<dbReference type="InterPro" id="IPR011009">
    <property type="entry name" value="Kinase-like_dom_sf"/>
</dbReference>
<dbReference type="InterPro" id="IPR045270">
    <property type="entry name" value="STKc_AGC"/>
</dbReference>
<organism evidence="10 11">
    <name type="scientific">Paramecium tetraurelia</name>
    <dbReference type="NCBI Taxonomy" id="5888"/>
    <lineage>
        <taxon>Eukaryota</taxon>
        <taxon>Sar</taxon>
        <taxon>Alveolata</taxon>
        <taxon>Ciliophora</taxon>
        <taxon>Intramacronucleata</taxon>
        <taxon>Oligohymenophorea</taxon>
        <taxon>Peniculida</taxon>
        <taxon>Parameciidae</taxon>
        <taxon>Paramecium</taxon>
    </lineage>
</organism>
<evidence type="ECO:0000256" key="1">
    <source>
        <dbReference type="ARBA" id="ARBA00022527"/>
    </source>
</evidence>
<dbReference type="InterPro" id="IPR036770">
    <property type="entry name" value="Ankyrin_rpt-contain_sf"/>
</dbReference>
<dbReference type="Pfam" id="PF00023">
    <property type="entry name" value="Ank"/>
    <property type="match status" value="1"/>
</dbReference>
<name>A0BPA1_PARTE</name>
<dbReference type="Gene3D" id="1.25.40.20">
    <property type="entry name" value="Ankyrin repeat-containing domain"/>
    <property type="match status" value="1"/>
</dbReference>
<dbReference type="InterPro" id="IPR002110">
    <property type="entry name" value="Ankyrin_rpt"/>
</dbReference>
<keyword evidence="6" id="KW-0040">ANK repeat</keyword>
<dbReference type="GO" id="GO:0005524">
    <property type="term" value="F:ATP binding"/>
    <property type="evidence" value="ECO:0007669"/>
    <property type="project" value="UniProtKB-UniRule"/>
</dbReference>
<dbReference type="GO" id="GO:0005737">
    <property type="term" value="C:cytoplasm"/>
    <property type="evidence" value="ECO:0000318"/>
    <property type="project" value="GO_Central"/>
</dbReference>
<dbReference type="Proteomes" id="UP000000600">
    <property type="component" value="Unassembled WGS sequence"/>
</dbReference>
<dbReference type="OMA" id="INGHEEV"/>
<evidence type="ECO:0000313" key="11">
    <source>
        <dbReference type="Proteomes" id="UP000000600"/>
    </source>
</evidence>
<dbReference type="PROSITE" id="PS50297">
    <property type="entry name" value="ANK_REP_REGION"/>
    <property type="match status" value="2"/>
</dbReference>
<dbReference type="PANTHER" id="PTHR24351">
    <property type="entry name" value="RIBOSOMAL PROTEIN S6 KINASE"/>
    <property type="match status" value="1"/>
</dbReference>
<dbReference type="Pfam" id="PF00069">
    <property type="entry name" value="Pkinase"/>
    <property type="match status" value="1"/>
</dbReference>
<dbReference type="SMART" id="SM00220">
    <property type="entry name" value="S_TKc"/>
    <property type="match status" value="1"/>
</dbReference>
<evidence type="ECO:0000256" key="4">
    <source>
        <dbReference type="ARBA" id="ARBA00022777"/>
    </source>
</evidence>
<feature type="domain" description="Protein kinase" evidence="9">
    <location>
        <begin position="454"/>
        <end position="710"/>
    </location>
</feature>
<dbReference type="EMBL" id="CT868008">
    <property type="protein sequence ID" value="CAK60368.1"/>
    <property type="molecule type" value="Genomic_DNA"/>
</dbReference>
<dbReference type="HOGENOM" id="CLU_013312_2_0_1"/>
<evidence type="ECO:0000256" key="8">
    <source>
        <dbReference type="SAM" id="MobiDB-lite"/>
    </source>
</evidence>
<dbReference type="GO" id="GO:0005634">
    <property type="term" value="C:nucleus"/>
    <property type="evidence" value="ECO:0000318"/>
    <property type="project" value="GO_Central"/>
</dbReference>
<dbReference type="InParanoid" id="A0BPA1"/>
<dbReference type="PROSITE" id="PS00107">
    <property type="entry name" value="PROTEIN_KINASE_ATP"/>
    <property type="match status" value="1"/>
</dbReference>
<dbReference type="eggNOG" id="KOG0598">
    <property type="taxonomic scope" value="Eukaryota"/>
</dbReference>
<evidence type="ECO:0000259" key="9">
    <source>
        <dbReference type="PROSITE" id="PS50011"/>
    </source>
</evidence>
<gene>
    <name evidence="10" type="ORF">GSPATT00005117001</name>
</gene>
<proteinExistence type="predicted"/>
<evidence type="ECO:0000256" key="7">
    <source>
        <dbReference type="PROSITE-ProRule" id="PRU10141"/>
    </source>
</evidence>
<dbReference type="GeneID" id="5013550"/>
<dbReference type="GO" id="GO:0004674">
    <property type="term" value="F:protein serine/threonine kinase activity"/>
    <property type="evidence" value="ECO:0000318"/>
    <property type="project" value="GO_Central"/>
</dbReference>